<protein>
    <recommendedName>
        <fullName evidence="2">ditrans,polycis-polyprenyl diphosphate synthase [(2E,6E)-farnesyldiphosphate specific]</fullName>
        <ecNumber evidence="2">2.5.1.87</ecNumber>
    </recommendedName>
</protein>
<dbReference type="PRINTS" id="PR00305">
    <property type="entry name" value="1433ZETA"/>
</dbReference>
<dbReference type="PROSITE" id="PS00796">
    <property type="entry name" value="1433_1"/>
    <property type="match status" value="2"/>
</dbReference>
<comment type="catalytic activity">
    <reaction evidence="5">
        <text>n isopentenyl diphosphate + (2E,6E)-farnesyl diphosphate = a di-trans,poly-cis-polyprenyl diphosphate + n diphosphate</text>
        <dbReference type="Rhea" id="RHEA:53008"/>
        <dbReference type="Rhea" id="RHEA-COMP:19494"/>
        <dbReference type="ChEBI" id="CHEBI:33019"/>
        <dbReference type="ChEBI" id="CHEBI:128769"/>
        <dbReference type="ChEBI" id="CHEBI:136960"/>
        <dbReference type="ChEBI" id="CHEBI:175763"/>
        <dbReference type="EC" id="2.5.1.87"/>
    </reaction>
</comment>
<evidence type="ECO:0000256" key="5">
    <source>
        <dbReference type="ARBA" id="ARBA00047353"/>
    </source>
</evidence>
<dbReference type="PROSITE" id="PS01066">
    <property type="entry name" value="UPP_SYNTHASE"/>
    <property type="match status" value="1"/>
</dbReference>
<evidence type="ECO:0000256" key="8">
    <source>
        <dbReference type="SAM" id="Phobius"/>
    </source>
</evidence>
<accession>A0AAF5I2N9</accession>
<evidence type="ECO:0000256" key="4">
    <source>
        <dbReference type="ARBA" id="ARBA00022842"/>
    </source>
</evidence>
<proteinExistence type="inferred from homology"/>
<feature type="coiled-coil region" evidence="7">
    <location>
        <begin position="431"/>
        <end position="465"/>
    </location>
</feature>
<dbReference type="InterPro" id="IPR023409">
    <property type="entry name" value="14-3-3_CS"/>
</dbReference>
<evidence type="ECO:0000259" key="9">
    <source>
        <dbReference type="SMART" id="SM00101"/>
    </source>
</evidence>
<dbReference type="Gene3D" id="1.20.190.20">
    <property type="entry name" value="14-3-3 domain"/>
    <property type="match status" value="3"/>
</dbReference>
<dbReference type="InterPro" id="IPR036815">
    <property type="entry name" value="14-3-3_dom_sf"/>
</dbReference>
<dbReference type="FunFam" id="3.40.1180.10:FF:000005">
    <property type="entry name" value="Alkyl transferase"/>
    <property type="match status" value="1"/>
</dbReference>
<evidence type="ECO:0000313" key="10">
    <source>
        <dbReference type="Proteomes" id="UP000035681"/>
    </source>
</evidence>
<comment type="similarity">
    <text evidence="1 6">Belongs to the 14-3-3 family.</text>
</comment>
<evidence type="ECO:0000256" key="7">
    <source>
        <dbReference type="SAM" id="Coils"/>
    </source>
</evidence>
<dbReference type="Proteomes" id="UP000035681">
    <property type="component" value="Unplaced"/>
</dbReference>
<dbReference type="WBParaSite" id="TCONS_00011924.p1">
    <property type="protein sequence ID" value="TCONS_00011924.p1"/>
    <property type="gene ID" value="XLOC_007007"/>
</dbReference>
<keyword evidence="8" id="KW-0812">Transmembrane</keyword>
<dbReference type="Gene3D" id="3.40.1180.10">
    <property type="entry name" value="Decaprenyl diphosphate synthase-like"/>
    <property type="match status" value="1"/>
</dbReference>
<feature type="domain" description="14-3-3" evidence="9">
    <location>
        <begin position="5"/>
        <end position="294"/>
    </location>
</feature>
<evidence type="ECO:0000256" key="3">
    <source>
        <dbReference type="ARBA" id="ARBA00022679"/>
    </source>
</evidence>
<dbReference type="SUPFAM" id="SSF64005">
    <property type="entry name" value="Undecaprenyl diphosphate synthase"/>
    <property type="match status" value="1"/>
</dbReference>
<dbReference type="InterPro" id="IPR000308">
    <property type="entry name" value="14-3-3"/>
</dbReference>
<keyword evidence="8" id="KW-0472">Membrane</keyword>
<dbReference type="PROSITE" id="PS00797">
    <property type="entry name" value="1433_2"/>
    <property type="match status" value="2"/>
</dbReference>
<reference evidence="11" key="1">
    <citation type="submission" date="2024-02" db="UniProtKB">
        <authorList>
            <consortium name="WormBaseParasite"/>
        </authorList>
    </citation>
    <scope>IDENTIFICATION</scope>
</reference>
<dbReference type="HAMAP" id="MF_01139">
    <property type="entry name" value="ISPT"/>
    <property type="match status" value="1"/>
</dbReference>
<sequence>MAENKDELVQRAKLAEQAERYDDMSLSMKKVTEIGAELTNEERNLLSVAYKNVVGARRSSWRVISSIEQKTEGAEKKQQLAKEYREKIEQELKEICEDVLSLLEKYLIPKAGNPESKVFYLKMKGDYYRYLAEVAIGDARSVVVEKSQQAYQEAFDVAIHHMQPTHPIRLGLALNFSVFFYEILNAPEKACRASNNSAVAYSEALEVAKTSLAPTHPVRLGLALNYSVYFYEVASSPDRACQLAKQAFDDAIAELDTLNEDSYKDSTLIMQLLRDNLTLWTSDTNGDDQDIGAEGDLNCFIFKELLVCISFVILINFYNFFFINLAFFDNIINNFINIINKMVINENKLVKWFPENNVPYWLKLAKKILQLTGPIPNHIAFVMDGNRRFAKNNKLLSPLEGHKMGFEQLTKILDWCRELTIKEVTVYAFSIENFKRSKEEVNGLMEMAEKKFQELLDEKEELEKKQLCVRFYGDLSLLSTSLQKLMAKIELVTRNYSNCFINICLAYTSQNEIERAMKAIQNGIEEGVLENESISEYLLEKCLDTRYSYSVDLFIRTSGEQRLSDFLLYQSVNTHLYFDNVLWPEFNAWHLIGAIRSYQGYYSKISYIAKMTRAKGTNIRDILGDKKTTIQLQQDKFLEWFEKKHLVHLQKLATMEFIFTGIFISFHHKYNLSFKNNSNSANRTNIWHFSFQRRVKLCVMAAERYDDMAKSMKKVTESGPELTNEERNLLSVAYKNVVGARRSSWRVISSIEQKSEGSEKKQQMAKEYRETVEKELKDICQDVLELLDKYLIPKAGNPESKVFYLKMKGDYYRYLAEVATGDEPVVEKSQSAYQEAFDIAKEKMQPTHPIRLGLALNFSVFYYEILNAPDKACQLAKQAFDDAIAELDTLNEDSYKDSTLIMQLLRDNLTLWTSDAAPDDQDGLEGQ</sequence>
<dbReference type="CDD" id="cd00475">
    <property type="entry name" value="Cis_IPPS"/>
    <property type="match status" value="1"/>
</dbReference>
<dbReference type="NCBIfam" id="TIGR00055">
    <property type="entry name" value="uppS"/>
    <property type="match status" value="1"/>
</dbReference>
<keyword evidence="10" id="KW-1185">Reference proteome</keyword>
<evidence type="ECO:0000256" key="1">
    <source>
        <dbReference type="ARBA" id="ARBA00006141"/>
    </source>
</evidence>
<dbReference type="PANTHER" id="PTHR18860">
    <property type="entry name" value="14-3-3 PROTEIN"/>
    <property type="match status" value="1"/>
</dbReference>
<dbReference type="InterPro" id="IPR001441">
    <property type="entry name" value="UPP_synth-like"/>
</dbReference>
<keyword evidence="4" id="KW-0460">Magnesium</keyword>
<dbReference type="InterPro" id="IPR023410">
    <property type="entry name" value="14-3-3_domain"/>
</dbReference>
<dbReference type="Pfam" id="PF01255">
    <property type="entry name" value="Prenyltransf"/>
    <property type="match status" value="1"/>
</dbReference>
<dbReference type="FunFam" id="1.20.190.20:FF:000001">
    <property type="entry name" value="14-3-3 gamma 1"/>
    <property type="match status" value="1"/>
</dbReference>
<evidence type="ECO:0000256" key="6">
    <source>
        <dbReference type="RuleBase" id="RU003466"/>
    </source>
</evidence>
<feature type="domain" description="14-3-3" evidence="9">
    <location>
        <begin position="694"/>
        <end position="926"/>
    </location>
</feature>
<dbReference type="SMART" id="SM00101">
    <property type="entry name" value="14_3_3"/>
    <property type="match status" value="2"/>
</dbReference>
<dbReference type="InterPro" id="IPR036424">
    <property type="entry name" value="UPP_synth-like_sf"/>
</dbReference>
<keyword evidence="8" id="KW-1133">Transmembrane helix</keyword>
<evidence type="ECO:0000256" key="2">
    <source>
        <dbReference type="ARBA" id="ARBA00012596"/>
    </source>
</evidence>
<keyword evidence="7" id="KW-0175">Coiled coil</keyword>
<dbReference type="AlphaFoldDB" id="A0AAF5I2N9"/>
<dbReference type="GO" id="GO:0045547">
    <property type="term" value="F:ditrans,polycis-polyprenyl diphosphate synthase [(2E,6E)-farnesyl diphosphate specific] activity"/>
    <property type="evidence" value="ECO:0007669"/>
    <property type="project" value="UniProtKB-EC"/>
</dbReference>
<feature type="transmembrane region" description="Helical" evidence="8">
    <location>
        <begin position="305"/>
        <end position="328"/>
    </location>
</feature>
<keyword evidence="3" id="KW-0808">Transferase</keyword>
<dbReference type="EC" id="2.5.1.87" evidence="2"/>
<feature type="coiled-coil region" evidence="7">
    <location>
        <begin position="67"/>
        <end position="105"/>
    </location>
</feature>
<name>A0AAF5I2N9_STRER</name>
<dbReference type="Pfam" id="PF00244">
    <property type="entry name" value="14-3-3"/>
    <property type="match status" value="2"/>
</dbReference>
<dbReference type="SUPFAM" id="SSF48445">
    <property type="entry name" value="14-3-3 protein"/>
    <property type="match status" value="3"/>
</dbReference>
<evidence type="ECO:0000313" key="11">
    <source>
        <dbReference type="WBParaSite" id="TCONS_00011924.p1"/>
    </source>
</evidence>
<organism evidence="10 11">
    <name type="scientific">Strongyloides stercoralis</name>
    <name type="common">Threadworm</name>
    <dbReference type="NCBI Taxonomy" id="6248"/>
    <lineage>
        <taxon>Eukaryota</taxon>
        <taxon>Metazoa</taxon>
        <taxon>Ecdysozoa</taxon>
        <taxon>Nematoda</taxon>
        <taxon>Chromadorea</taxon>
        <taxon>Rhabditida</taxon>
        <taxon>Tylenchina</taxon>
        <taxon>Panagrolaimomorpha</taxon>
        <taxon>Strongyloidoidea</taxon>
        <taxon>Strongyloididae</taxon>
        <taxon>Strongyloides</taxon>
    </lineage>
</organism>
<dbReference type="InterPro" id="IPR018520">
    <property type="entry name" value="UPP_synth-like_CS"/>
</dbReference>